<dbReference type="RefSeq" id="WP_231443655.1">
    <property type="nucleotide sequence ID" value="NZ_JAJOMB010000009.1"/>
</dbReference>
<feature type="transmembrane region" description="Helical" evidence="1">
    <location>
        <begin position="12"/>
        <end position="34"/>
    </location>
</feature>
<keyword evidence="1" id="KW-1133">Transmembrane helix</keyword>
<proteinExistence type="predicted"/>
<sequence length="90" mass="9677">MPGDLSQIDLSGAALGGAGVLLVVLGCVVVLLAARYRRENAQLRARNTELSMENDRWHEDFAAATGELTALREGLHENCAYRPAPRAEAS</sequence>
<keyword evidence="1" id="KW-0472">Membrane</keyword>
<evidence type="ECO:0000313" key="2">
    <source>
        <dbReference type="EMBL" id="MCD5312935.1"/>
    </source>
</evidence>
<name>A0A9X1NF62_9ACTN</name>
<keyword evidence="1" id="KW-0812">Transmembrane</keyword>
<dbReference type="AlphaFoldDB" id="A0A9X1NF62"/>
<comment type="caution">
    <text evidence="2">The sequence shown here is derived from an EMBL/GenBank/DDBJ whole genome shotgun (WGS) entry which is preliminary data.</text>
</comment>
<dbReference type="Proteomes" id="UP001138997">
    <property type="component" value="Unassembled WGS sequence"/>
</dbReference>
<evidence type="ECO:0000313" key="3">
    <source>
        <dbReference type="Proteomes" id="UP001138997"/>
    </source>
</evidence>
<dbReference type="EMBL" id="JAJOMB010000009">
    <property type="protein sequence ID" value="MCD5312935.1"/>
    <property type="molecule type" value="Genomic_DNA"/>
</dbReference>
<organism evidence="2 3">
    <name type="scientific">Kineosporia babensis</name>
    <dbReference type="NCBI Taxonomy" id="499548"/>
    <lineage>
        <taxon>Bacteria</taxon>
        <taxon>Bacillati</taxon>
        <taxon>Actinomycetota</taxon>
        <taxon>Actinomycetes</taxon>
        <taxon>Kineosporiales</taxon>
        <taxon>Kineosporiaceae</taxon>
        <taxon>Kineosporia</taxon>
    </lineage>
</organism>
<protein>
    <submittedName>
        <fullName evidence="2">Uncharacterized protein</fullName>
    </submittedName>
</protein>
<accession>A0A9X1NF62</accession>
<keyword evidence="3" id="KW-1185">Reference proteome</keyword>
<evidence type="ECO:0000256" key="1">
    <source>
        <dbReference type="SAM" id="Phobius"/>
    </source>
</evidence>
<reference evidence="2" key="1">
    <citation type="submission" date="2021-11" db="EMBL/GenBank/DDBJ databases">
        <title>Streptomyces corallinus and Kineosporia corallina sp. nov., two new coral-derived marine actinobacteria.</title>
        <authorList>
            <person name="Buangrab K."/>
            <person name="Sutthacheep M."/>
            <person name="Yeemin T."/>
            <person name="Harunari E."/>
            <person name="Igarashi Y."/>
            <person name="Sripreechasak P."/>
            <person name="Kanchanasin P."/>
            <person name="Tanasupawat S."/>
            <person name="Phongsopitanun W."/>
        </authorList>
    </citation>
    <scope>NUCLEOTIDE SEQUENCE</scope>
    <source>
        <strain evidence="2">JCM 31032</strain>
    </source>
</reference>
<gene>
    <name evidence="2" type="ORF">LR394_18670</name>
</gene>